<evidence type="ECO:0000256" key="1">
    <source>
        <dbReference type="ARBA" id="ARBA00004141"/>
    </source>
</evidence>
<evidence type="ECO:0000313" key="9">
    <source>
        <dbReference type="EMBL" id="KAJ8531387.1"/>
    </source>
</evidence>
<name>A0A9Q1QZJ0_9SOLA</name>
<comment type="caution">
    <text evidence="9">The sequence shown here is derived from an EMBL/GenBank/DDBJ whole genome shotgun (WGS) entry which is preliminary data.</text>
</comment>
<dbReference type="InterPro" id="IPR000136">
    <property type="entry name" value="Oleosin"/>
</dbReference>
<evidence type="ECO:0000256" key="7">
    <source>
        <dbReference type="ARBA" id="ARBA00023136"/>
    </source>
</evidence>
<evidence type="ECO:0000256" key="3">
    <source>
        <dbReference type="ARBA" id="ARBA00010858"/>
    </source>
</evidence>
<protein>
    <submittedName>
        <fullName evidence="9">Uncharacterized protein</fullName>
    </submittedName>
</protein>
<comment type="similarity">
    <text evidence="3">Belongs to the oleosin family.</text>
</comment>
<dbReference type="AlphaFoldDB" id="A0A9Q1QZJ0"/>
<dbReference type="OrthoDB" id="3360032at2759"/>
<evidence type="ECO:0000256" key="8">
    <source>
        <dbReference type="SAM" id="Phobius"/>
    </source>
</evidence>
<keyword evidence="6 8" id="KW-1133">Transmembrane helix</keyword>
<dbReference type="PANTHER" id="PTHR35465:SF1">
    <property type="entry name" value="PHOSPHATIDYLINOSITOL-GLYCAN BIOSYNTHESIS CLASS X PROTEIN"/>
    <property type="match status" value="1"/>
</dbReference>
<keyword evidence="5 8" id="KW-0812">Transmembrane</keyword>
<feature type="transmembrane region" description="Helical" evidence="8">
    <location>
        <begin position="217"/>
        <end position="243"/>
    </location>
</feature>
<feature type="transmembrane region" description="Helical" evidence="8">
    <location>
        <begin position="160"/>
        <end position="182"/>
    </location>
</feature>
<evidence type="ECO:0000256" key="2">
    <source>
        <dbReference type="ARBA" id="ARBA00004502"/>
    </source>
</evidence>
<comment type="subcellular location">
    <subcellularLocation>
        <location evidence="2">Lipid droplet</location>
    </subcellularLocation>
    <subcellularLocation>
        <location evidence="1">Membrane</location>
        <topology evidence="1">Multi-pass membrane protein</topology>
    </subcellularLocation>
</comment>
<evidence type="ECO:0000256" key="5">
    <source>
        <dbReference type="ARBA" id="ARBA00022692"/>
    </source>
</evidence>
<evidence type="ECO:0000256" key="4">
    <source>
        <dbReference type="ARBA" id="ARBA00022677"/>
    </source>
</evidence>
<dbReference type="EMBL" id="JAJAGQ010000021">
    <property type="protein sequence ID" value="KAJ8531387.1"/>
    <property type="molecule type" value="Genomic_DNA"/>
</dbReference>
<dbReference type="GO" id="GO:0048608">
    <property type="term" value="P:reproductive structure development"/>
    <property type="evidence" value="ECO:0007669"/>
    <property type="project" value="UniProtKB-ARBA"/>
</dbReference>
<proteinExistence type="inferred from homology"/>
<feature type="transmembrane region" description="Helical" evidence="8">
    <location>
        <begin position="7"/>
        <end position="26"/>
    </location>
</feature>
<evidence type="ECO:0000256" key="6">
    <source>
        <dbReference type="ARBA" id="ARBA00022989"/>
    </source>
</evidence>
<dbReference type="PANTHER" id="PTHR35465">
    <property type="entry name" value="CAVEOLIN-1 PROTEIN"/>
    <property type="match status" value="1"/>
</dbReference>
<dbReference type="GO" id="GO:0016020">
    <property type="term" value="C:membrane"/>
    <property type="evidence" value="ECO:0007669"/>
    <property type="project" value="UniProtKB-SubCell"/>
</dbReference>
<dbReference type="Pfam" id="PF01277">
    <property type="entry name" value="Oleosin"/>
    <property type="match status" value="1"/>
</dbReference>
<dbReference type="GO" id="GO:0012511">
    <property type="term" value="C:monolayer-surrounded lipid storage body"/>
    <property type="evidence" value="ECO:0007669"/>
    <property type="project" value="InterPro"/>
</dbReference>
<keyword evidence="10" id="KW-1185">Reference proteome</keyword>
<accession>A0A9Q1QZJ0</accession>
<keyword evidence="7 8" id="KW-0472">Membrane</keyword>
<organism evidence="9 10">
    <name type="scientific">Anisodus acutangulus</name>
    <dbReference type="NCBI Taxonomy" id="402998"/>
    <lineage>
        <taxon>Eukaryota</taxon>
        <taxon>Viridiplantae</taxon>
        <taxon>Streptophyta</taxon>
        <taxon>Embryophyta</taxon>
        <taxon>Tracheophyta</taxon>
        <taxon>Spermatophyta</taxon>
        <taxon>Magnoliopsida</taxon>
        <taxon>eudicotyledons</taxon>
        <taxon>Gunneridae</taxon>
        <taxon>Pentapetalae</taxon>
        <taxon>asterids</taxon>
        <taxon>lamiids</taxon>
        <taxon>Solanales</taxon>
        <taxon>Solanaceae</taxon>
        <taxon>Solanoideae</taxon>
        <taxon>Hyoscyameae</taxon>
        <taxon>Anisodus</taxon>
    </lineage>
</organism>
<gene>
    <name evidence="9" type="ORF">K7X08_026821</name>
</gene>
<evidence type="ECO:0000313" key="10">
    <source>
        <dbReference type="Proteomes" id="UP001152561"/>
    </source>
</evidence>
<sequence>MSFSPSLFSWGPLLSMILILTAMSFTHGNMMDMKVLQVGQELMKEMLPLQSGSRLYELQGLNSNKWYEVKISYPASIPANFTLQLSKGSSGLNVGRKLLNTEKIIFQAESLQLLGDEGRTFVLVSVEPEGIVAIPGVKERKHIIYNIVCDELLFGIPHQAWYVVVLVVLCLALALVIPSFLLPRNEGLNAATHETLSMSDQQKELRRSPPTYEALRFMAAGTLGAALLGLSSLTFAVTVIFLILSTPFLILFSPILVPAAIILVLSTAGFLFSGGSGLGGLASVFWMYRNARENHLFWADQLDFARMRTASKAWDMKERAKEAGQFVQNKAPETTQA</sequence>
<keyword evidence="4" id="KW-0551">Lipid droplet</keyword>
<dbReference type="GO" id="GO:0009791">
    <property type="term" value="P:post-embryonic development"/>
    <property type="evidence" value="ECO:0007669"/>
    <property type="project" value="UniProtKB-ARBA"/>
</dbReference>
<feature type="transmembrane region" description="Helical" evidence="8">
    <location>
        <begin position="255"/>
        <end position="288"/>
    </location>
</feature>
<dbReference type="Proteomes" id="UP001152561">
    <property type="component" value="Unassembled WGS sequence"/>
</dbReference>
<reference evidence="10" key="1">
    <citation type="journal article" date="2023" name="Proc. Natl. Acad. Sci. U.S.A.">
        <title>Genomic and structural basis for evolution of tropane alkaloid biosynthesis.</title>
        <authorList>
            <person name="Wanga Y.-J."/>
            <person name="Taina T."/>
            <person name="Yua J.-Y."/>
            <person name="Lia J."/>
            <person name="Xua B."/>
            <person name="Chenc J."/>
            <person name="D'Auriad J.C."/>
            <person name="Huanga J.-P."/>
            <person name="Huanga S.-X."/>
        </authorList>
    </citation>
    <scope>NUCLEOTIDE SEQUENCE [LARGE SCALE GENOMIC DNA]</scope>
    <source>
        <strain evidence="10">cv. KIB-2019</strain>
    </source>
</reference>